<accession>A0A1V2ZZ84</accession>
<keyword evidence="4" id="KW-1185">Reference proteome</keyword>
<dbReference type="OrthoDB" id="5787303at2"/>
<gene>
    <name evidence="3" type="ORF">B1A74_06355</name>
</gene>
<feature type="compositionally biased region" description="Acidic residues" evidence="1">
    <location>
        <begin position="28"/>
        <end position="38"/>
    </location>
</feature>
<proteinExistence type="predicted"/>
<dbReference type="PROSITE" id="PS51257">
    <property type="entry name" value="PROKAR_LIPOPROTEIN"/>
    <property type="match status" value="1"/>
</dbReference>
<feature type="chain" id="PRO_5010714931" description="DNA primase" evidence="2">
    <location>
        <begin position="22"/>
        <end position="91"/>
    </location>
</feature>
<comment type="caution">
    <text evidence="3">The sequence shown here is derived from an EMBL/GenBank/DDBJ whole genome shotgun (WGS) entry which is preliminary data.</text>
</comment>
<name>A0A1V2ZZ84_9GAMM</name>
<feature type="region of interest" description="Disordered" evidence="1">
    <location>
        <begin position="28"/>
        <end position="91"/>
    </location>
</feature>
<sequence>MKRSTKLLAATAIVPFALLIAGCGGDDMGMDEFEEQQMEEGAPPAEDGMEGGMQEGAPPEGDMGGQGMEPEGDGMDDGMGGDMEGDDEPQF</sequence>
<evidence type="ECO:0008006" key="5">
    <source>
        <dbReference type="Google" id="ProtNLM"/>
    </source>
</evidence>
<protein>
    <recommendedName>
        <fullName evidence="5">DNA primase</fullName>
    </recommendedName>
</protein>
<evidence type="ECO:0000256" key="2">
    <source>
        <dbReference type="SAM" id="SignalP"/>
    </source>
</evidence>
<dbReference type="EMBL" id="MUZR01000017">
    <property type="protein sequence ID" value="OOC10410.1"/>
    <property type="molecule type" value="Genomic_DNA"/>
</dbReference>
<keyword evidence="2" id="KW-0732">Signal</keyword>
<dbReference type="AlphaFoldDB" id="A0A1V2ZZ84"/>
<evidence type="ECO:0000313" key="4">
    <source>
        <dbReference type="Proteomes" id="UP000189177"/>
    </source>
</evidence>
<organism evidence="3 4">
    <name type="scientific">Thioalkalivibrio halophilus</name>
    <dbReference type="NCBI Taxonomy" id="252474"/>
    <lineage>
        <taxon>Bacteria</taxon>
        <taxon>Pseudomonadati</taxon>
        <taxon>Pseudomonadota</taxon>
        <taxon>Gammaproteobacteria</taxon>
        <taxon>Chromatiales</taxon>
        <taxon>Ectothiorhodospiraceae</taxon>
        <taxon>Thioalkalivibrio</taxon>
    </lineage>
</organism>
<feature type="signal peptide" evidence="2">
    <location>
        <begin position="1"/>
        <end position="21"/>
    </location>
</feature>
<evidence type="ECO:0000256" key="1">
    <source>
        <dbReference type="SAM" id="MobiDB-lite"/>
    </source>
</evidence>
<evidence type="ECO:0000313" key="3">
    <source>
        <dbReference type="EMBL" id="OOC10410.1"/>
    </source>
</evidence>
<dbReference type="Proteomes" id="UP000189177">
    <property type="component" value="Unassembled WGS sequence"/>
</dbReference>
<reference evidence="3 4" key="1">
    <citation type="submission" date="2017-02" db="EMBL/GenBank/DDBJ databases">
        <title>Genomic diversity within the haloalkaliphilic genus Thioalkalivibrio.</title>
        <authorList>
            <person name="Ahn A.-C."/>
            <person name="Meier-Kolthoff J."/>
            <person name="Overmars L."/>
            <person name="Richter M."/>
            <person name="Woyke T."/>
            <person name="Sorokin D.Y."/>
            <person name="Muyzer G."/>
        </authorList>
    </citation>
    <scope>NUCLEOTIDE SEQUENCE [LARGE SCALE GENOMIC DNA]</scope>
    <source>
        <strain evidence="3 4">HL17</strain>
    </source>
</reference>
<dbReference type="RefSeq" id="WP_018946557.1">
    <property type="nucleotide sequence ID" value="NZ_MUZR01000017.1"/>
</dbReference>